<dbReference type="InterPro" id="IPR006710">
    <property type="entry name" value="Glyco_hydro_43"/>
</dbReference>
<evidence type="ECO:0000256" key="6">
    <source>
        <dbReference type="RuleBase" id="RU361187"/>
    </source>
</evidence>
<keyword evidence="7" id="KW-0732">Signal</keyword>
<evidence type="ECO:0000313" key="10">
    <source>
        <dbReference type="Proteomes" id="UP000198384"/>
    </source>
</evidence>
<feature type="signal peptide" evidence="7">
    <location>
        <begin position="1"/>
        <end position="23"/>
    </location>
</feature>
<dbReference type="Pfam" id="PF04616">
    <property type="entry name" value="Glyco_hydro_43"/>
    <property type="match status" value="1"/>
</dbReference>
<proteinExistence type="inferred from homology"/>
<evidence type="ECO:0000256" key="4">
    <source>
        <dbReference type="PIRSR" id="PIRSR606710-1"/>
    </source>
</evidence>
<name>A0A238Z3N9_9FLAO</name>
<dbReference type="PANTHER" id="PTHR42812">
    <property type="entry name" value="BETA-XYLOSIDASE"/>
    <property type="match status" value="1"/>
</dbReference>
<keyword evidence="3 6" id="KW-0326">Glycosidase</keyword>
<organism evidence="9 10">
    <name type="scientific">Lutibacter agarilyticus</name>
    <dbReference type="NCBI Taxonomy" id="1109740"/>
    <lineage>
        <taxon>Bacteria</taxon>
        <taxon>Pseudomonadati</taxon>
        <taxon>Bacteroidota</taxon>
        <taxon>Flavobacteriia</taxon>
        <taxon>Flavobacteriales</taxon>
        <taxon>Flavobacteriaceae</taxon>
        <taxon>Lutibacter</taxon>
    </lineage>
</organism>
<dbReference type="OrthoDB" id="9801455at2"/>
<feature type="site" description="Important for catalytic activity, responsible for pKa modulation of the active site Glu and correct orientation of both the proton donor and substrate" evidence="5">
    <location>
        <position position="148"/>
    </location>
</feature>
<dbReference type="InterPro" id="IPR041542">
    <property type="entry name" value="GH43_C2"/>
</dbReference>
<evidence type="ECO:0000256" key="7">
    <source>
        <dbReference type="SAM" id="SignalP"/>
    </source>
</evidence>
<dbReference type="GO" id="GO:0004553">
    <property type="term" value="F:hydrolase activity, hydrolyzing O-glycosyl compounds"/>
    <property type="evidence" value="ECO:0007669"/>
    <property type="project" value="InterPro"/>
</dbReference>
<keyword evidence="2 6" id="KW-0378">Hydrolase</keyword>
<evidence type="ECO:0000259" key="8">
    <source>
        <dbReference type="Pfam" id="PF17851"/>
    </source>
</evidence>
<dbReference type="InterPro" id="IPR023296">
    <property type="entry name" value="Glyco_hydro_beta-prop_sf"/>
</dbReference>
<evidence type="ECO:0000256" key="2">
    <source>
        <dbReference type="ARBA" id="ARBA00022801"/>
    </source>
</evidence>
<dbReference type="CDD" id="cd18617">
    <property type="entry name" value="GH43_XynB-like"/>
    <property type="match status" value="1"/>
</dbReference>
<dbReference type="Proteomes" id="UP000198384">
    <property type="component" value="Unassembled WGS sequence"/>
</dbReference>
<feature type="chain" id="PRO_5013303117" evidence="7">
    <location>
        <begin position="24"/>
        <end position="555"/>
    </location>
</feature>
<dbReference type="RefSeq" id="WP_089382912.1">
    <property type="nucleotide sequence ID" value="NZ_FZNT01000013.1"/>
</dbReference>
<dbReference type="Gene3D" id="2.115.10.20">
    <property type="entry name" value="Glycosyl hydrolase domain, family 43"/>
    <property type="match status" value="1"/>
</dbReference>
<gene>
    <name evidence="9" type="ORF">SAMN06265371_1138</name>
</gene>
<protein>
    <submittedName>
        <fullName evidence="9">Alpha-N-arabinofuranosidase</fullName>
    </submittedName>
</protein>
<dbReference type="EMBL" id="FZNT01000013">
    <property type="protein sequence ID" value="SNR77967.1"/>
    <property type="molecule type" value="Genomic_DNA"/>
</dbReference>
<dbReference type="GO" id="GO:0005975">
    <property type="term" value="P:carbohydrate metabolic process"/>
    <property type="evidence" value="ECO:0007669"/>
    <property type="project" value="InterPro"/>
</dbReference>
<dbReference type="SUPFAM" id="SSF75005">
    <property type="entry name" value="Arabinanase/levansucrase/invertase"/>
    <property type="match status" value="1"/>
</dbReference>
<dbReference type="AlphaFoldDB" id="A0A238Z3N9"/>
<dbReference type="Pfam" id="PF17851">
    <property type="entry name" value="GH43_C2"/>
    <property type="match status" value="1"/>
</dbReference>
<dbReference type="Gene3D" id="2.60.120.200">
    <property type="match status" value="1"/>
</dbReference>
<evidence type="ECO:0000256" key="5">
    <source>
        <dbReference type="PIRSR" id="PIRSR606710-2"/>
    </source>
</evidence>
<keyword evidence="10" id="KW-1185">Reference proteome</keyword>
<evidence type="ECO:0000313" key="9">
    <source>
        <dbReference type="EMBL" id="SNR77967.1"/>
    </source>
</evidence>
<feature type="active site" description="Proton acceptor" evidence="4">
    <location>
        <position position="36"/>
    </location>
</feature>
<accession>A0A238Z3N9</accession>
<reference evidence="9 10" key="1">
    <citation type="submission" date="2017-06" db="EMBL/GenBank/DDBJ databases">
        <authorList>
            <person name="Kim H.J."/>
            <person name="Triplett B.A."/>
        </authorList>
    </citation>
    <scope>NUCLEOTIDE SEQUENCE [LARGE SCALE GENOMIC DNA]</scope>
    <source>
        <strain evidence="9 10">DSM 29150</strain>
    </source>
</reference>
<dbReference type="PANTHER" id="PTHR42812:SF12">
    <property type="entry name" value="BETA-XYLOSIDASE-RELATED"/>
    <property type="match status" value="1"/>
</dbReference>
<feature type="domain" description="Beta-xylosidase C-terminal Concanavalin A-like" evidence="8">
    <location>
        <begin position="358"/>
        <end position="552"/>
    </location>
</feature>
<dbReference type="InterPro" id="IPR051795">
    <property type="entry name" value="Glycosyl_Hydrlase_43"/>
</dbReference>
<sequence length="555" mass="62991">MFKKNKINMLSCILITLCLGLQAQTKNPVLPGFYPDPSICRVGDDYYIVNSSFGFFPGIPIFHSKDLSNWKQIGHVLNRPSQLNLTDEWLSAGLYAPSLRYHEGTFYLINTFMGAKEGKQGGNFYVTAKNPAGPWSDPIWLNDIEGIDPSFFFDNDGKAYVVNNGPVADGNPRYSGHRSVWLQEFDLKTKKAIGKRVELLNAGIDPSTNPIWIEGPHLFNKDGYYYLLCAEGGTGVEHREVILRSKSIWGPYEVGKNNPILTQMGLPEDRSNPVTCTGHADFVETPNGDWVAIFLACQPYEDGHFNTGRQTFILPVDWKKGKWPMILKKGKTVPSEVSLPLSPNKDLVSFSDYSMDWKDDFDNPKLNFEWNFIRTPKEKWYDIQNGKLIINARPISIAEVGNPSFIGRRLQHFKAEFSTKVSLSEGEGKYKGRTMEAGIVAFQNEEFFYKMVLERKDSNYFLKISSATEEFESIQLKDFKPSQSVFLKMKTIENEFYAFYSLDETNWKPIGGKLDAKLLSTKTAGGYIGAYFGLYSYAKSPQKAVFDWATYKELN</sequence>
<dbReference type="InterPro" id="IPR013320">
    <property type="entry name" value="ConA-like_dom_sf"/>
</dbReference>
<dbReference type="SUPFAM" id="SSF49899">
    <property type="entry name" value="Concanavalin A-like lectins/glucanases"/>
    <property type="match status" value="1"/>
</dbReference>
<feature type="active site" description="Proton donor" evidence="4">
    <location>
        <position position="214"/>
    </location>
</feature>
<evidence type="ECO:0000256" key="1">
    <source>
        <dbReference type="ARBA" id="ARBA00009865"/>
    </source>
</evidence>
<evidence type="ECO:0000256" key="3">
    <source>
        <dbReference type="ARBA" id="ARBA00023295"/>
    </source>
</evidence>
<comment type="similarity">
    <text evidence="1 6">Belongs to the glycosyl hydrolase 43 family.</text>
</comment>